<dbReference type="AlphaFoldDB" id="A0A0U3M4S2"/>
<evidence type="ECO:0000313" key="2">
    <source>
        <dbReference type="Proteomes" id="UP000064183"/>
    </source>
</evidence>
<dbReference type="Proteomes" id="UP000064183">
    <property type="component" value="Chromosome"/>
</dbReference>
<gene>
    <name evidence="1" type="ORF">WQO_33465</name>
</gene>
<proteinExistence type="predicted"/>
<accession>A0A0U3M4S2</accession>
<organism evidence="1 2">
    <name type="scientific">Streptomyces globisporus C-1027</name>
    <dbReference type="NCBI Taxonomy" id="1172567"/>
    <lineage>
        <taxon>Bacteria</taxon>
        <taxon>Bacillati</taxon>
        <taxon>Actinomycetota</taxon>
        <taxon>Actinomycetes</taxon>
        <taxon>Kitasatosporales</taxon>
        <taxon>Streptomycetaceae</taxon>
        <taxon>Streptomyces</taxon>
    </lineage>
</organism>
<name>A0A0U3M4S2_STRGL</name>
<sequence length="65" mass="6650">MGQRPGPQAGAAEALLQGYSGDDTLIATVTQLVADLTDDLADMDQEQALLIRTGAAGNSGGEKFD</sequence>
<dbReference type="KEGG" id="sgb:WQO_33465"/>
<evidence type="ECO:0000313" key="1">
    <source>
        <dbReference type="EMBL" id="ALU97826.1"/>
    </source>
</evidence>
<dbReference type="EMBL" id="CP013738">
    <property type="protein sequence ID" value="ALU97826.1"/>
    <property type="molecule type" value="Genomic_DNA"/>
</dbReference>
<reference evidence="1 2" key="1">
    <citation type="journal article" date="2012" name="J. Bacteriol.">
        <title>Draft genome sequence of Streptomyces globisporus C-1027, which produces an antitumor antibiotic consisting of a nine-membered enediyne with a chromoprotein.</title>
        <authorList>
            <person name="Wang L."/>
            <person name="Wang S."/>
            <person name="He Q."/>
            <person name="Yu T."/>
            <person name="Li Q."/>
            <person name="Hong B."/>
        </authorList>
    </citation>
    <scope>NUCLEOTIDE SEQUENCE [LARGE SCALE GENOMIC DNA]</scope>
    <source>
        <strain evidence="1 2">C-1027</strain>
    </source>
</reference>
<protein>
    <submittedName>
        <fullName evidence="1">Uncharacterized protein</fullName>
    </submittedName>
</protein>